<name>A0A6A6VNB5_9PLEO</name>
<dbReference type="EMBL" id="MU006561">
    <property type="protein sequence ID" value="KAF2752112.1"/>
    <property type="molecule type" value="Genomic_DNA"/>
</dbReference>
<dbReference type="Proteomes" id="UP000799440">
    <property type="component" value="Unassembled WGS sequence"/>
</dbReference>
<keyword evidence="3" id="KW-1185">Reference proteome</keyword>
<sequence>MPSTRRSASAPPSNTNASGKSSDTRNGKSKESRKTTTELPVPVRSGCPNGCKFRTRMQEIHPARATRVSDCDKKDADFFCPMSQYPWCRNGIYTRYPDQYKRSKWCVELVWNYWRRTHHNVYVEGEGPYDFPGFPCNTRRAGL</sequence>
<dbReference type="AlphaFoldDB" id="A0A6A6VNB5"/>
<evidence type="ECO:0000256" key="1">
    <source>
        <dbReference type="SAM" id="MobiDB-lite"/>
    </source>
</evidence>
<feature type="compositionally biased region" description="Low complexity" evidence="1">
    <location>
        <begin position="1"/>
        <end position="18"/>
    </location>
</feature>
<evidence type="ECO:0000313" key="2">
    <source>
        <dbReference type="EMBL" id="KAF2752112.1"/>
    </source>
</evidence>
<evidence type="ECO:0000313" key="3">
    <source>
        <dbReference type="Proteomes" id="UP000799440"/>
    </source>
</evidence>
<feature type="region of interest" description="Disordered" evidence="1">
    <location>
        <begin position="1"/>
        <end position="43"/>
    </location>
</feature>
<protein>
    <submittedName>
        <fullName evidence="2">Uncharacterized protein</fullName>
    </submittedName>
</protein>
<accession>A0A6A6VNB5</accession>
<proteinExistence type="predicted"/>
<reference evidence="2" key="1">
    <citation type="journal article" date="2020" name="Stud. Mycol.">
        <title>101 Dothideomycetes genomes: a test case for predicting lifestyles and emergence of pathogens.</title>
        <authorList>
            <person name="Haridas S."/>
            <person name="Albert R."/>
            <person name="Binder M."/>
            <person name="Bloem J."/>
            <person name="Labutti K."/>
            <person name="Salamov A."/>
            <person name="Andreopoulos B."/>
            <person name="Baker S."/>
            <person name="Barry K."/>
            <person name="Bills G."/>
            <person name="Bluhm B."/>
            <person name="Cannon C."/>
            <person name="Castanera R."/>
            <person name="Culley D."/>
            <person name="Daum C."/>
            <person name="Ezra D."/>
            <person name="Gonzalez J."/>
            <person name="Henrissat B."/>
            <person name="Kuo A."/>
            <person name="Liang C."/>
            <person name="Lipzen A."/>
            <person name="Lutzoni F."/>
            <person name="Magnuson J."/>
            <person name="Mondo S."/>
            <person name="Nolan M."/>
            <person name="Ohm R."/>
            <person name="Pangilinan J."/>
            <person name="Park H.-J."/>
            <person name="Ramirez L."/>
            <person name="Alfaro M."/>
            <person name="Sun H."/>
            <person name="Tritt A."/>
            <person name="Yoshinaga Y."/>
            <person name="Zwiers L.-H."/>
            <person name="Turgeon B."/>
            <person name="Goodwin S."/>
            <person name="Spatafora J."/>
            <person name="Crous P."/>
            <person name="Grigoriev I."/>
        </authorList>
    </citation>
    <scope>NUCLEOTIDE SEQUENCE</scope>
    <source>
        <strain evidence="2">CBS 119925</strain>
    </source>
</reference>
<organism evidence="2 3">
    <name type="scientific">Sporormia fimetaria CBS 119925</name>
    <dbReference type="NCBI Taxonomy" id="1340428"/>
    <lineage>
        <taxon>Eukaryota</taxon>
        <taxon>Fungi</taxon>
        <taxon>Dikarya</taxon>
        <taxon>Ascomycota</taxon>
        <taxon>Pezizomycotina</taxon>
        <taxon>Dothideomycetes</taxon>
        <taxon>Pleosporomycetidae</taxon>
        <taxon>Pleosporales</taxon>
        <taxon>Sporormiaceae</taxon>
        <taxon>Sporormia</taxon>
    </lineage>
</organism>
<gene>
    <name evidence="2" type="ORF">M011DRAFT_16688</name>
</gene>
<feature type="compositionally biased region" description="Basic and acidic residues" evidence="1">
    <location>
        <begin position="22"/>
        <end position="36"/>
    </location>
</feature>